<feature type="region of interest" description="Disordered" evidence="1">
    <location>
        <begin position="339"/>
        <end position="372"/>
    </location>
</feature>
<gene>
    <name evidence="2" type="ORF">BP6252_12661</name>
</gene>
<dbReference type="OrthoDB" id="3518308at2759"/>
<dbReference type="EMBL" id="PDLM01000016">
    <property type="protein sequence ID" value="RDW59574.1"/>
    <property type="molecule type" value="Genomic_DNA"/>
</dbReference>
<organism evidence="2 3">
    <name type="scientific">Coleophoma cylindrospora</name>
    <dbReference type="NCBI Taxonomy" id="1849047"/>
    <lineage>
        <taxon>Eukaryota</taxon>
        <taxon>Fungi</taxon>
        <taxon>Dikarya</taxon>
        <taxon>Ascomycota</taxon>
        <taxon>Pezizomycotina</taxon>
        <taxon>Leotiomycetes</taxon>
        <taxon>Helotiales</taxon>
        <taxon>Dermateaceae</taxon>
        <taxon>Coleophoma</taxon>
    </lineage>
</organism>
<evidence type="ECO:0000313" key="2">
    <source>
        <dbReference type="EMBL" id="RDW59574.1"/>
    </source>
</evidence>
<evidence type="ECO:0000313" key="3">
    <source>
        <dbReference type="Proteomes" id="UP000256645"/>
    </source>
</evidence>
<protein>
    <submittedName>
        <fullName evidence="2">Uncharacterized protein</fullName>
    </submittedName>
</protein>
<name>A0A3D8QDR6_9HELO</name>
<feature type="compositionally biased region" description="Polar residues" evidence="1">
    <location>
        <begin position="246"/>
        <end position="259"/>
    </location>
</feature>
<feature type="compositionally biased region" description="Basic and acidic residues" evidence="1">
    <location>
        <begin position="339"/>
        <end position="348"/>
    </location>
</feature>
<keyword evidence="3" id="KW-1185">Reference proteome</keyword>
<evidence type="ECO:0000256" key="1">
    <source>
        <dbReference type="SAM" id="MobiDB-lite"/>
    </source>
</evidence>
<dbReference type="AlphaFoldDB" id="A0A3D8QDR6"/>
<reference evidence="2 3" key="1">
    <citation type="journal article" date="2018" name="IMA Fungus">
        <title>IMA Genome-F 9: Draft genome sequence of Annulohypoxylon stygium, Aspergillus mulundensis, Berkeleyomyces basicola (syn. Thielaviopsis basicola), Ceratocystis smalleyi, two Cercospora beticola strains, Coleophoma cylindrospora, Fusarium fracticaudum, Phialophora cf. hyalina, and Morchella septimelata.</title>
        <authorList>
            <person name="Wingfield B.D."/>
            <person name="Bills G.F."/>
            <person name="Dong Y."/>
            <person name="Huang W."/>
            <person name="Nel W.J."/>
            <person name="Swalarsk-Parry B.S."/>
            <person name="Vaghefi N."/>
            <person name="Wilken P.M."/>
            <person name="An Z."/>
            <person name="de Beer Z.W."/>
            <person name="De Vos L."/>
            <person name="Chen L."/>
            <person name="Duong T.A."/>
            <person name="Gao Y."/>
            <person name="Hammerbacher A."/>
            <person name="Kikkert J.R."/>
            <person name="Li Y."/>
            <person name="Li H."/>
            <person name="Li K."/>
            <person name="Li Q."/>
            <person name="Liu X."/>
            <person name="Ma X."/>
            <person name="Naidoo K."/>
            <person name="Pethybridge S.J."/>
            <person name="Sun J."/>
            <person name="Steenkamp E.T."/>
            <person name="van der Nest M.A."/>
            <person name="van Wyk S."/>
            <person name="Wingfield M.J."/>
            <person name="Xiong C."/>
            <person name="Yue Q."/>
            <person name="Zhang X."/>
        </authorList>
    </citation>
    <scope>NUCLEOTIDE SEQUENCE [LARGE SCALE GENOMIC DNA]</scope>
    <source>
        <strain evidence="2 3">BP6252</strain>
    </source>
</reference>
<comment type="caution">
    <text evidence="2">The sequence shown here is derived from an EMBL/GenBank/DDBJ whole genome shotgun (WGS) entry which is preliminary data.</text>
</comment>
<sequence length="372" mass="43118">MEPQWSPVMIKHALIQGFQYQQSSLQLLPSQPVDFMNTYRNFFSMDVGKLDCSRTFMGAVTDIDPARKQAMREAEWSQRIKLLLQAPGVQVEVERLMDEDIKERRPDLEKSGKLKQMSFVTKASLLAVCRMEQNVVRFHQPHDYKEKHRNYEFTIFLMTLINGDGATKRQTTIRLSNRTRFQDFLTTMRDATSMCTMPEDYQPSPWMIDFADSPSTQPSDLLDSSKSSGTLSFSTASSISSSTLSIHNPDSATASPTETSTREIKGFTLEDGPWLYHIITVQDTKVQPEHEIIDEYTYRMMVGAMRNAEADTRVLMIHSKERERQRLYKEEVRLEMEDQARRREDFRGLDPFGDGDEEDVGESNWMRRRRSS</sequence>
<dbReference type="Proteomes" id="UP000256645">
    <property type="component" value="Unassembled WGS sequence"/>
</dbReference>
<accession>A0A3D8QDR6</accession>
<proteinExistence type="predicted"/>
<feature type="region of interest" description="Disordered" evidence="1">
    <location>
        <begin position="241"/>
        <end position="261"/>
    </location>
</feature>